<feature type="transmembrane region" description="Helical" evidence="1">
    <location>
        <begin position="13"/>
        <end position="32"/>
    </location>
</feature>
<comment type="caution">
    <text evidence="3">The sequence shown here is derived from an EMBL/GenBank/DDBJ whole genome shotgun (WGS) entry which is preliminary data.</text>
</comment>
<dbReference type="EMBL" id="LACI01001769">
    <property type="protein sequence ID" value="KJU83699.1"/>
    <property type="molecule type" value="Genomic_DNA"/>
</dbReference>
<keyword evidence="1" id="KW-0472">Membrane</keyword>
<gene>
    <name evidence="3" type="ORF">MBAV_004108</name>
</gene>
<dbReference type="Pfam" id="PF05226">
    <property type="entry name" value="CHASE2"/>
    <property type="match status" value="1"/>
</dbReference>
<evidence type="ECO:0000313" key="3">
    <source>
        <dbReference type="EMBL" id="KJU83699.1"/>
    </source>
</evidence>
<reference evidence="3 4" key="1">
    <citation type="submission" date="2015-02" db="EMBL/GenBank/DDBJ databases">
        <title>Single-cell genomics of uncultivated deep-branching MTB reveals a conserved set of magnetosome genes.</title>
        <authorList>
            <person name="Kolinko S."/>
            <person name="Richter M."/>
            <person name="Glockner F.O."/>
            <person name="Brachmann A."/>
            <person name="Schuler D."/>
        </authorList>
    </citation>
    <scope>NUCLEOTIDE SEQUENCE [LARGE SCALE GENOMIC DNA]</scope>
    <source>
        <strain evidence="3">TM-1</strain>
    </source>
</reference>
<accession>A0A0F3GNY8</accession>
<keyword evidence="1" id="KW-0812">Transmembrane</keyword>
<dbReference type="InterPro" id="IPR007890">
    <property type="entry name" value="CHASE2"/>
</dbReference>
<dbReference type="Proteomes" id="UP000033423">
    <property type="component" value="Unassembled WGS sequence"/>
</dbReference>
<proteinExistence type="predicted"/>
<evidence type="ECO:0000313" key="4">
    <source>
        <dbReference type="Proteomes" id="UP000033423"/>
    </source>
</evidence>
<feature type="domain" description="CHASE2" evidence="2">
    <location>
        <begin position="25"/>
        <end position="101"/>
    </location>
</feature>
<protein>
    <submittedName>
        <fullName evidence="3">CHASE2 domain protein</fullName>
    </submittedName>
</protein>
<evidence type="ECO:0000256" key="1">
    <source>
        <dbReference type="SAM" id="Phobius"/>
    </source>
</evidence>
<name>A0A0F3GNY8_9BACT</name>
<evidence type="ECO:0000259" key="2">
    <source>
        <dbReference type="Pfam" id="PF05226"/>
    </source>
</evidence>
<sequence length="105" mass="11748">MVKDGIIKGMSDVIIIACVCAVGAFLVFLGTYKYWRGFENISYDWRFRVIESLNIGRSEAKGNIVVVSIDEATIDNRPEIFLYKDIGKFIDIMKEYGVAAISKGA</sequence>
<keyword evidence="4" id="KW-1185">Reference proteome</keyword>
<keyword evidence="1" id="KW-1133">Transmembrane helix</keyword>
<dbReference type="AlphaFoldDB" id="A0A0F3GNY8"/>
<organism evidence="3 4">
    <name type="scientific">Candidatus Magnetobacterium bavaricum</name>
    <dbReference type="NCBI Taxonomy" id="29290"/>
    <lineage>
        <taxon>Bacteria</taxon>
        <taxon>Pseudomonadati</taxon>
        <taxon>Nitrospirota</taxon>
        <taxon>Thermodesulfovibrionia</taxon>
        <taxon>Thermodesulfovibrionales</taxon>
        <taxon>Candidatus Magnetobacteriaceae</taxon>
        <taxon>Candidatus Magnetobacterium</taxon>
    </lineage>
</organism>